<accession>A0A853F606</accession>
<proteinExistence type="predicted"/>
<name>A0A853F606_9GAMM</name>
<protein>
    <submittedName>
        <fullName evidence="1">Uncharacterized protein</fullName>
    </submittedName>
</protein>
<comment type="caution">
    <text evidence="1">The sequence shown here is derived from an EMBL/GenBank/DDBJ whole genome shotgun (WGS) entry which is preliminary data.</text>
</comment>
<dbReference type="AlphaFoldDB" id="A0A853F606"/>
<dbReference type="Proteomes" id="UP000568751">
    <property type="component" value="Unassembled WGS sequence"/>
</dbReference>
<reference evidence="1 2" key="1">
    <citation type="submission" date="2020-05" db="EMBL/GenBank/DDBJ databases">
        <title>Horizontal transmission and recombination maintain forever young bacterial symbiont genomes.</title>
        <authorList>
            <person name="Russell S.L."/>
            <person name="Pepper-Tunick E."/>
            <person name="Svedberg J."/>
            <person name="Byrne A."/>
            <person name="Ruelas Castillo J."/>
            <person name="Vollmers C."/>
            <person name="Beinart R.A."/>
            <person name="Corbett-Detig R."/>
        </authorList>
    </citation>
    <scope>NUCLEOTIDE SEQUENCE [LARGE SCALE GENOMIC DNA]</scope>
    <source>
        <strain evidence="1">455</strain>
    </source>
</reference>
<organism evidence="1 2">
    <name type="scientific">Candidatus Thiodubiliella endoseptemdiera</name>
    <dbReference type="NCBI Taxonomy" id="2738886"/>
    <lineage>
        <taxon>Bacteria</taxon>
        <taxon>Pseudomonadati</taxon>
        <taxon>Pseudomonadota</taxon>
        <taxon>Gammaproteobacteria</taxon>
        <taxon>Candidatus Pseudothioglobaceae</taxon>
        <taxon>Candidatus Thiodubiliella</taxon>
    </lineage>
</organism>
<gene>
    <name evidence="1" type="ORF">H0A76_04320</name>
</gene>
<dbReference type="EMBL" id="JACCHT010000001">
    <property type="protein sequence ID" value="NYT27175.1"/>
    <property type="molecule type" value="Genomic_DNA"/>
</dbReference>
<evidence type="ECO:0000313" key="1">
    <source>
        <dbReference type="EMBL" id="NYT27175.1"/>
    </source>
</evidence>
<sequence>MGSGIIGKQIIKITTQGTKLLGPKAEQKFVKTILEANKGTPIKYEPITTKPLNIKDIKPVDVTKLKTGTLDNRHVERDFITNNNRFKATTEGIKKRNETVEGTGGLVKDAIKAVGDALNDGFVLLKNFFKKSLFISDKGC</sequence>
<evidence type="ECO:0000313" key="2">
    <source>
        <dbReference type="Proteomes" id="UP000568751"/>
    </source>
</evidence>